<keyword evidence="2" id="KW-1185">Reference proteome</keyword>
<evidence type="ECO:0000313" key="2">
    <source>
        <dbReference type="Proteomes" id="UP000265520"/>
    </source>
</evidence>
<dbReference type="AlphaFoldDB" id="A0A392UFI7"/>
<proteinExistence type="predicted"/>
<dbReference type="EMBL" id="LXQA010803288">
    <property type="protein sequence ID" value="MCI71758.1"/>
    <property type="molecule type" value="Genomic_DNA"/>
</dbReference>
<evidence type="ECO:0000313" key="1">
    <source>
        <dbReference type="EMBL" id="MCI71758.1"/>
    </source>
</evidence>
<reference evidence="1 2" key="1">
    <citation type="journal article" date="2018" name="Front. Plant Sci.">
        <title>Red Clover (Trifolium pratense) and Zigzag Clover (T. medium) - A Picture of Genomic Similarities and Differences.</title>
        <authorList>
            <person name="Dluhosova J."/>
            <person name="Istvanek J."/>
            <person name="Nedelnik J."/>
            <person name="Repkova J."/>
        </authorList>
    </citation>
    <scope>NUCLEOTIDE SEQUENCE [LARGE SCALE GENOMIC DNA]</scope>
    <source>
        <strain evidence="2">cv. 10/8</strain>
        <tissue evidence="1">Leaf</tissue>
    </source>
</reference>
<dbReference type="Proteomes" id="UP000265520">
    <property type="component" value="Unassembled WGS sequence"/>
</dbReference>
<feature type="non-terminal residue" evidence="1">
    <location>
        <position position="1"/>
    </location>
</feature>
<sequence length="44" mass="4966">GATSIGLRRAIMRWKAKTKSCNFDVEAKIKFGILHHATMDYIVS</sequence>
<name>A0A392UFI7_9FABA</name>
<protein>
    <submittedName>
        <fullName evidence="1">Uncharacterized protein</fullName>
    </submittedName>
</protein>
<organism evidence="1 2">
    <name type="scientific">Trifolium medium</name>
    <dbReference type="NCBI Taxonomy" id="97028"/>
    <lineage>
        <taxon>Eukaryota</taxon>
        <taxon>Viridiplantae</taxon>
        <taxon>Streptophyta</taxon>
        <taxon>Embryophyta</taxon>
        <taxon>Tracheophyta</taxon>
        <taxon>Spermatophyta</taxon>
        <taxon>Magnoliopsida</taxon>
        <taxon>eudicotyledons</taxon>
        <taxon>Gunneridae</taxon>
        <taxon>Pentapetalae</taxon>
        <taxon>rosids</taxon>
        <taxon>fabids</taxon>
        <taxon>Fabales</taxon>
        <taxon>Fabaceae</taxon>
        <taxon>Papilionoideae</taxon>
        <taxon>50 kb inversion clade</taxon>
        <taxon>NPAAA clade</taxon>
        <taxon>Hologalegina</taxon>
        <taxon>IRL clade</taxon>
        <taxon>Trifolieae</taxon>
        <taxon>Trifolium</taxon>
    </lineage>
</organism>
<comment type="caution">
    <text evidence="1">The sequence shown here is derived from an EMBL/GenBank/DDBJ whole genome shotgun (WGS) entry which is preliminary data.</text>
</comment>
<accession>A0A392UFI7</accession>